<evidence type="ECO:0000256" key="1">
    <source>
        <dbReference type="SAM" id="MobiDB-lite"/>
    </source>
</evidence>
<proteinExistence type="predicted"/>
<feature type="region of interest" description="Disordered" evidence="1">
    <location>
        <begin position="54"/>
        <end position="78"/>
    </location>
</feature>
<name>A0ABR2ZPB9_9AGAR</name>
<accession>A0ABR2ZPB9</accession>
<gene>
    <name evidence="2" type="ORF">AAF712_010914</name>
</gene>
<reference evidence="2 3" key="1">
    <citation type="submission" date="2024-05" db="EMBL/GenBank/DDBJ databases">
        <title>A draft genome resource for the thread blight pathogen Marasmius tenuissimus strain MS-2.</title>
        <authorList>
            <person name="Yulfo-Soto G.E."/>
            <person name="Baruah I.K."/>
            <person name="Amoako-Attah I."/>
            <person name="Bukari Y."/>
            <person name="Meinhardt L.W."/>
            <person name="Bailey B.A."/>
            <person name="Cohen S.P."/>
        </authorList>
    </citation>
    <scope>NUCLEOTIDE SEQUENCE [LARGE SCALE GENOMIC DNA]</scope>
    <source>
        <strain evidence="2 3">MS-2</strain>
    </source>
</reference>
<evidence type="ECO:0000313" key="2">
    <source>
        <dbReference type="EMBL" id="KAL0062232.1"/>
    </source>
</evidence>
<dbReference type="EMBL" id="JBBXMP010000111">
    <property type="protein sequence ID" value="KAL0062232.1"/>
    <property type="molecule type" value="Genomic_DNA"/>
</dbReference>
<keyword evidence="3" id="KW-1185">Reference proteome</keyword>
<evidence type="ECO:0000313" key="3">
    <source>
        <dbReference type="Proteomes" id="UP001437256"/>
    </source>
</evidence>
<protein>
    <submittedName>
        <fullName evidence="2">Uncharacterized protein</fullName>
    </submittedName>
</protein>
<dbReference type="Proteomes" id="UP001437256">
    <property type="component" value="Unassembled WGS sequence"/>
</dbReference>
<comment type="caution">
    <text evidence="2">The sequence shown here is derived from an EMBL/GenBank/DDBJ whole genome shotgun (WGS) entry which is preliminary data.</text>
</comment>
<sequence length="225" mass="25345">MPETHGNDAGRDQFTPVEVLQLLLDGCDGQGGRAAPVLMPTEFQSVRVCASATVTGESKRSSSSPSADDAESGESSDKLDGILVHKESLVERLEDEQYEIEKELQGAVLARNRLLRAIDWEQSNVLQPCRVAYLVEKEKVDMHRRVHLGCRCRFPTFKQYKAAWKESKYNLKKARGKLDVLRKQITSLDLKSREFGARIDEVYEEIVKLIKLRHESSPGAGQFNI</sequence>
<organism evidence="2 3">
    <name type="scientific">Marasmius tenuissimus</name>
    <dbReference type="NCBI Taxonomy" id="585030"/>
    <lineage>
        <taxon>Eukaryota</taxon>
        <taxon>Fungi</taxon>
        <taxon>Dikarya</taxon>
        <taxon>Basidiomycota</taxon>
        <taxon>Agaricomycotina</taxon>
        <taxon>Agaricomycetes</taxon>
        <taxon>Agaricomycetidae</taxon>
        <taxon>Agaricales</taxon>
        <taxon>Marasmiineae</taxon>
        <taxon>Marasmiaceae</taxon>
        <taxon>Marasmius</taxon>
    </lineage>
</organism>